<sequence>MIYAQFKQFCPDQYFMGASCSLSAAFRLHNRPLPPRVVQSHEGCQPTGLSLSGPVIDRTFVRQGREDQCSSALLNLGDRAWRQELVWPSRSGRRKMAFAAHSLPSA</sequence>
<comment type="caution">
    <text evidence="1">The sequence shown here is derived from an EMBL/GenBank/DDBJ whole genome shotgun (WGS) entry which is preliminary data.</text>
</comment>
<evidence type="ECO:0000313" key="1">
    <source>
        <dbReference type="EMBL" id="VEL27943.1"/>
    </source>
</evidence>
<evidence type="ECO:0000313" key="2">
    <source>
        <dbReference type="Proteomes" id="UP000784294"/>
    </source>
</evidence>
<keyword evidence="2" id="KW-1185">Reference proteome</keyword>
<dbReference type="EMBL" id="CAAALY010091157">
    <property type="protein sequence ID" value="VEL27943.1"/>
    <property type="molecule type" value="Genomic_DNA"/>
</dbReference>
<proteinExistence type="predicted"/>
<accession>A0A3S5ATD1</accession>
<protein>
    <submittedName>
        <fullName evidence="1">Uncharacterized protein</fullName>
    </submittedName>
</protein>
<dbReference type="AlphaFoldDB" id="A0A3S5ATD1"/>
<name>A0A3S5ATD1_9PLAT</name>
<gene>
    <name evidence="1" type="ORF">PXEA_LOCUS21383</name>
</gene>
<reference evidence="1" key="1">
    <citation type="submission" date="2018-11" db="EMBL/GenBank/DDBJ databases">
        <authorList>
            <consortium name="Pathogen Informatics"/>
        </authorList>
    </citation>
    <scope>NUCLEOTIDE SEQUENCE</scope>
</reference>
<organism evidence="1 2">
    <name type="scientific">Protopolystoma xenopodis</name>
    <dbReference type="NCBI Taxonomy" id="117903"/>
    <lineage>
        <taxon>Eukaryota</taxon>
        <taxon>Metazoa</taxon>
        <taxon>Spiralia</taxon>
        <taxon>Lophotrochozoa</taxon>
        <taxon>Platyhelminthes</taxon>
        <taxon>Monogenea</taxon>
        <taxon>Polyopisthocotylea</taxon>
        <taxon>Polystomatidea</taxon>
        <taxon>Polystomatidae</taxon>
        <taxon>Protopolystoma</taxon>
    </lineage>
</organism>
<dbReference type="Proteomes" id="UP000784294">
    <property type="component" value="Unassembled WGS sequence"/>
</dbReference>